<reference evidence="2" key="1">
    <citation type="submission" date="2022-08" db="UniProtKB">
        <authorList>
            <consortium name="EnsemblMetazoa"/>
        </authorList>
    </citation>
    <scope>IDENTIFICATION</scope>
</reference>
<dbReference type="EnsemblMetazoa" id="ACOM035279-RA">
    <property type="protein sequence ID" value="ACOM035279-PA.1"/>
    <property type="gene ID" value="ACOM035279"/>
</dbReference>
<evidence type="ECO:0000313" key="2">
    <source>
        <dbReference type="EnsemblMetazoa" id="ACOM035279-PA.1"/>
    </source>
</evidence>
<feature type="region of interest" description="Disordered" evidence="1">
    <location>
        <begin position="134"/>
        <end position="158"/>
    </location>
</feature>
<proteinExistence type="predicted"/>
<sequence length="274" mass="27853">MMVTGLSVRTGRSGTRRAQKPLVDHHLCPKLLLSQAAVGGGGPCTEATAAAAAAAATDPGGVAWEPIGLPSLSASVPVPPEPAAVVPRWLGGRPPGGRPSPAGPGPKLNALPGTMLAVFSEMADVSALLAGFPTAPGAEEADPCRGRRGGSGGGRDRRLGQVFAKHVRSRRHTFVVEAASRGRGWRTGTTEQSVRVRVVEGGQGDDFFAAGSRSPPPPSSSSSMLVSAFTAAFFLLSYTGKSSSSCSSFRSSNLPPANRIPLPSPACNGVVADP</sequence>
<accession>A0A8W7PPA3</accession>
<name>A0A8W7PPA3_ANOCL</name>
<evidence type="ECO:0000256" key="1">
    <source>
        <dbReference type="SAM" id="MobiDB-lite"/>
    </source>
</evidence>
<dbReference type="AlphaFoldDB" id="A0A8W7PPA3"/>
<feature type="compositionally biased region" description="Low complexity" evidence="1">
    <location>
        <begin position="241"/>
        <end position="252"/>
    </location>
</feature>
<feature type="region of interest" description="Disordered" evidence="1">
    <location>
        <begin position="241"/>
        <end position="274"/>
    </location>
</feature>
<dbReference type="Proteomes" id="UP000075882">
    <property type="component" value="Unassembled WGS sequence"/>
</dbReference>
<organism evidence="2">
    <name type="scientific">Anopheles coluzzii</name>
    <name type="common">African malaria mosquito</name>
    <dbReference type="NCBI Taxonomy" id="1518534"/>
    <lineage>
        <taxon>Eukaryota</taxon>
        <taxon>Metazoa</taxon>
        <taxon>Ecdysozoa</taxon>
        <taxon>Arthropoda</taxon>
        <taxon>Hexapoda</taxon>
        <taxon>Insecta</taxon>
        <taxon>Pterygota</taxon>
        <taxon>Neoptera</taxon>
        <taxon>Endopterygota</taxon>
        <taxon>Diptera</taxon>
        <taxon>Nematocera</taxon>
        <taxon>Culicoidea</taxon>
        <taxon>Culicidae</taxon>
        <taxon>Anophelinae</taxon>
        <taxon>Anopheles</taxon>
    </lineage>
</organism>
<protein>
    <submittedName>
        <fullName evidence="2">Uncharacterized protein</fullName>
    </submittedName>
</protein>